<evidence type="ECO:0000256" key="1">
    <source>
        <dbReference type="SAM" id="MobiDB-lite"/>
    </source>
</evidence>
<dbReference type="Proteomes" id="UP000886653">
    <property type="component" value="Unassembled WGS sequence"/>
</dbReference>
<reference evidence="2" key="1">
    <citation type="submission" date="2013-11" db="EMBL/GenBank/DDBJ databases">
        <title>Genome sequence of the fusiform rust pathogen reveals effectors for host alternation and coevolution with pine.</title>
        <authorList>
            <consortium name="DOE Joint Genome Institute"/>
            <person name="Smith K."/>
            <person name="Pendleton A."/>
            <person name="Kubisiak T."/>
            <person name="Anderson C."/>
            <person name="Salamov A."/>
            <person name="Aerts A."/>
            <person name="Riley R."/>
            <person name="Clum A."/>
            <person name="Lindquist E."/>
            <person name="Ence D."/>
            <person name="Campbell M."/>
            <person name="Kronenberg Z."/>
            <person name="Feau N."/>
            <person name="Dhillon B."/>
            <person name="Hamelin R."/>
            <person name="Burleigh J."/>
            <person name="Smith J."/>
            <person name="Yandell M."/>
            <person name="Nelson C."/>
            <person name="Grigoriev I."/>
            <person name="Davis J."/>
        </authorList>
    </citation>
    <scope>NUCLEOTIDE SEQUENCE</scope>
    <source>
        <strain evidence="2">G11</strain>
    </source>
</reference>
<feature type="compositionally biased region" description="Low complexity" evidence="1">
    <location>
        <begin position="1"/>
        <end position="17"/>
    </location>
</feature>
<name>A0A9P6NIA0_9BASI</name>
<dbReference type="EMBL" id="MU167302">
    <property type="protein sequence ID" value="KAG0144106.1"/>
    <property type="molecule type" value="Genomic_DNA"/>
</dbReference>
<comment type="caution">
    <text evidence="2">The sequence shown here is derived from an EMBL/GenBank/DDBJ whole genome shotgun (WGS) entry which is preliminary data.</text>
</comment>
<proteinExistence type="predicted"/>
<dbReference type="AlphaFoldDB" id="A0A9P6NIA0"/>
<keyword evidence="3" id="KW-1185">Reference proteome</keyword>
<protein>
    <submittedName>
        <fullName evidence="2">Uncharacterized protein</fullName>
    </submittedName>
</protein>
<accession>A0A9P6NIA0</accession>
<feature type="compositionally biased region" description="Low complexity" evidence="1">
    <location>
        <begin position="33"/>
        <end position="43"/>
    </location>
</feature>
<feature type="region of interest" description="Disordered" evidence="1">
    <location>
        <begin position="1"/>
        <end position="56"/>
    </location>
</feature>
<organism evidence="2 3">
    <name type="scientific">Cronartium quercuum f. sp. fusiforme G11</name>
    <dbReference type="NCBI Taxonomy" id="708437"/>
    <lineage>
        <taxon>Eukaryota</taxon>
        <taxon>Fungi</taxon>
        <taxon>Dikarya</taxon>
        <taxon>Basidiomycota</taxon>
        <taxon>Pucciniomycotina</taxon>
        <taxon>Pucciniomycetes</taxon>
        <taxon>Pucciniales</taxon>
        <taxon>Coleosporiaceae</taxon>
        <taxon>Cronartium</taxon>
    </lineage>
</organism>
<evidence type="ECO:0000313" key="3">
    <source>
        <dbReference type="Proteomes" id="UP000886653"/>
    </source>
</evidence>
<gene>
    <name evidence="2" type="ORF">CROQUDRAFT_95421</name>
</gene>
<sequence length="153" mass="16906">MLTVGDSSSLWDWGLDSRSCRSSESSRRRAPETSESAWETSTSVDSPSRRGAGSEASWEVDLAASAVNRRVDGIWANCLGVQRGRVGTAEMPFDRLEGLLVVKNFFKENVRCKIWTRLPQSQAGSHDQIGCCGKKNRDPSIDDETTYGMKISE</sequence>
<feature type="compositionally biased region" description="Basic and acidic residues" evidence="1">
    <location>
        <begin position="18"/>
        <end position="32"/>
    </location>
</feature>
<evidence type="ECO:0000313" key="2">
    <source>
        <dbReference type="EMBL" id="KAG0144106.1"/>
    </source>
</evidence>